<dbReference type="EMBL" id="CAICTM010000132">
    <property type="protein sequence ID" value="CAB9502298.1"/>
    <property type="molecule type" value="Genomic_DNA"/>
</dbReference>
<proteinExistence type="predicted"/>
<evidence type="ECO:0000256" key="1">
    <source>
        <dbReference type="SAM" id="MobiDB-lite"/>
    </source>
</evidence>
<sequence>MLEDSGGDCSIEEFSISFFGDSHPPDFSILSLLLHMENLSRLDIHIWDPWRATQVLCDYLCDLLKQGTLQELNVVAATAKEGLYLPLLDAADKSDTLMDLRLQRLQNQAEVETYQDAMLGILDHNTQLWVALICKEVVTNGTLFLNTCGAMQAHGNKEWFLDQTEGSNKQRLIDYNTVLNICGREKTKAEDTCLQDLVHMISPKTLQKKISFLGFKGDSEQELITILQHGLLCQHPASWVSNGKQAQGYTKGRSHKKSTGEVARKRRRVTVPEDESSPQS</sequence>
<keyword evidence="3" id="KW-1185">Reference proteome</keyword>
<reference evidence="2" key="1">
    <citation type="submission" date="2020-06" db="EMBL/GenBank/DDBJ databases">
        <authorList>
            <consortium name="Plant Systems Biology data submission"/>
        </authorList>
    </citation>
    <scope>NUCLEOTIDE SEQUENCE</scope>
    <source>
        <strain evidence="2">D6</strain>
    </source>
</reference>
<evidence type="ECO:0000313" key="2">
    <source>
        <dbReference type="EMBL" id="CAB9502298.1"/>
    </source>
</evidence>
<gene>
    <name evidence="2" type="ORF">SEMRO_133_G062830.1</name>
</gene>
<evidence type="ECO:0000313" key="3">
    <source>
        <dbReference type="Proteomes" id="UP001153069"/>
    </source>
</evidence>
<comment type="caution">
    <text evidence="2">The sequence shown here is derived from an EMBL/GenBank/DDBJ whole genome shotgun (WGS) entry which is preliminary data.</text>
</comment>
<organism evidence="2 3">
    <name type="scientific">Seminavis robusta</name>
    <dbReference type="NCBI Taxonomy" id="568900"/>
    <lineage>
        <taxon>Eukaryota</taxon>
        <taxon>Sar</taxon>
        <taxon>Stramenopiles</taxon>
        <taxon>Ochrophyta</taxon>
        <taxon>Bacillariophyta</taxon>
        <taxon>Bacillariophyceae</taxon>
        <taxon>Bacillariophycidae</taxon>
        <taxon>Naviculales</taxon>
        <taxon>Naviculaceae</taxon>
        <taxon>Seminavis</taxon>
    </lineage>
</organism>
<feature type="region of interest" description="Disordered" evidence="1">
    <location>
        <begin position="243"/>
        <end position="280"/>
    </location>
</feature>
<name>A0A9N8H547_9STRA</name>
<dbReference type="Proteomes" id="UP001153069">
    <property type="component" value="Unassembled WGS sequence"/>
</dbReference>
<protein>
    <submittedName>
        <fullName evidence="2">Uncharacterized protein</fullName>
    </submittedName>
</protein>
<dbReference type="AlphaFoldDB" id="A0A9N8H547"/>
<accession>A0A9N8H547</accession>